<accession>A0ABR3S403</accession>
<evidence type="ECO:0000256" key="1">
    <source>
        <dbReference type="SAM" id="MobiDB-lite"/>
    </source>
</evidence>
<comment type="caution">
    <text evidence="3">The sequence shown here is derived from an EMBL/GenBank/DDBJ whole genome shotgun (WGS) entry which is preliminary data.</text>
</comment>
<feature type="domain" description="DUF1989" evidence="2">
    <location>
        <begin position="296"/>
        <end position="449"/>
    </location>
</feature>
<dbReference type="Proteomes" id="UP001521222">
    <property type="component" value="Unassembled WGS sequence"/>
</dbReference>
<evidence type="ECO:0000313" key="4">
    <source>
        <dbReference type="Proteomes" id="UP001521222"/>
    </source>
</evidence>
<feature type="compositionally biased region" description="Basic and acidic residues" evidence="1">
    <location>
        <begin position="194"/>
        <end position="203"/>
    </location>
</feature>
<organism evidence="3 4">
    <name type="scientific">Nothophoma quercina</name>
    <dbReference type="NCBI Taxonomy" id="749835"/>
    <lineage>
        <taxon>Eukaryota</taxon>
        <taxon>Fungi</taxon>
        <taxon>Dikarya</taxon>
        <taxon>Ascomycota</taxon>
        <taxon>Pezizomycotina</taxon>
        <taxon>Dothideomycetes</taxon>
        <taxon>Pleosporomycetidae</taxon>
        <taxon>Pleosporales</taxon>
        <taxon>Pleosporineae</taxon>
        <taxon>Didymellaceae</taxon>
        <taxon>Nothophoma</taxon>
    </lineage>
</organism>
<dbReference type="EMBL" id="JAKIXB020000001">
    <property type="protein sequence ID" value="KAL1611406.1"/>
    <property type="molecule type" value="Genomic_DNA"/>
</dbReference>
<reference evidence="3 4" key="1">
    <citation type="submission" date="2024-02" db="EMBL/GenBank/DDBJ databases">
        <title>De novo assembly and annotation of 12 fungi associated with fruit tree decline syndrome in Ontario, Canada.</title>
        <authorList>
            <person name="Sulman M."/>
            <person name="Ellouze W."/>
            <person name="Ilyukhin E."/>
        </authorList>
    </citation>
    <scope>NUCLEOTIDE SEQUENCE [LARGE SCALE GENOMIC DNA]</scope>
    <source>
        <strain evidence="3 4">M97-236</strain>
    </source>
</reference>
<feature type="compositionally biased region" description="Basic and acidic residues" evidence="1">
    <location>
        <begin position="503"/>
        <end position="526"/>
    </location>
</feature>
<keyword evidence="4" id="KW-1185">Reference proteome</keyword>
<feature type="region of interest" description="Disordered" evidence="1">
    <location>
        <begin position="43"/>
        <end position="208"/>
    </location>
</feature>
<sequence>MSGELQTIPARHGVATFVPRGRTIKVINTYGKQVVSMWAFTLGAPPEEGDDDEPGEEDIEAEAKKLQEAAEQQEGKSEEQGNQGSKKEETTEQKSEASSEEKKDQPEASKKEEAKEEHEDPPEQAPDTPDNEKSTEYTVKSTGDSKELTEKTETGKQPSKRTWASYLPSIPYRSKGKGDKAEEKGAEQEPSPAEQKKQDEANTKKWSSYLPTGKGYSSYIPNVEMPSKEGVVSAFKSSHNRDPNKSYAEQLYDFSKTPVGAGTIAAAATGSGYASSVYAAYSAYAQTHPSKDSRPPMEYLSLPHTRASSYKLVPEVDDTLLTNLRNPIITLVEDSTPGAHDTLTAACDANLYAALGVDKPAEHGSCAENLVLALKELNENAGLKGAKAVGADISVNIAPTPLHLFMVTPIELLSDAKPAESGAKGAKLSVEEPKGKKRVFVRFRAERDVVVVFSACPMDVGPQNGGRCMAANFMVEDAEADDAASIKSKSGKKTPPKKLNAAAKKDGSKEPTQKAEEKSEGKAEKAKPKKLNAPNEKGEDKRAERKEATEQSKGDEAQPESKQPAKKQPAPESTEEKKEEAAPAKSEEKTSDKGSEKGSDAPSEESAKPKKKPKKLQVRSKP</sequence>
<dbReference type="PANTHER" id="PTHR31527:SF0">
    <property type="entry name" value="RE64534P"/>
    <property type="match status" value="1"/>
</dbReference>
<dbReference type="Pfam" id="PF09347">
    <property type="entry name" value="DUF1989"/>
    <property type="match status" value="1"/>
</dbReference>
<feature type="compositionally biased region" description="Basic residues" evidence="1">
    <location>
        <begin position="609"/>
        <end position="622"/>
    </location>
</feature>
<feature type="compositionally biased region" description="Basic and acidic residues" evidence="1">
    <location>
        <begin position="176"/>
        <end position="187"/>
    </location>
</feature>
<feature type="compositionally biased region" description="Basic and acidic residues" evidence="1">
    <location>
        <begin position="536"/>
        <end position="556"/>
    </location>
</feature>
<evidence type="ECO:0000259" key="2">
    <source>
        <dbReference type="Pfam" id="PF09347"/>
    </source>
</evidence>
<protein>
    <recommendedName>
        <fullName evidence="2">DUF1989 domain-containing protein</fullName>
    </recommendedName>
</protein>
<dbReference type="InterPro" id="IPR018959">
    <property type="entry name" value="DUF1989"/>
</dbReference>
<feature type="compositionally biased region" description="Basic and acidic residues" evidence="1">
    <location>
        <begin position="574"/>
        <end position="599"/>
    </location>
</feature>
<feature type="compositionally biased region" description="Acidic residues" evidence="1">
    <location>
        <begin position="47"/>
        <end position="60"/>
    </location>
</feature>
<proteinExistence type="predicted"/>
<name>A0ABR3S403_9PLEO</name>
<feature type="compositionally biased region" description="Basic and acidic residues" evidence="1">
    <location>
        <begin position="143"/>
        <end position="154"/>
    </location>
</feature>
<gene>
    <name evidence="3" type="ORF">SLS59_000125</name>
</gene>
<feature type="compositionally biased region" description="Basic and acidic residues" evidence="1">
    <location>
        <begin position="61"/>
        <end position="118"/>
    </location>
</feature>
<feature type="region of interest" description="Disordered" evidence="1">
    <location>
        <begin position="484"/>
        <end position="622"/>
    </location>
</feature>
<evidence type="ECO:0000313" key="3">
    <source>
        <dbReference type="EMBL" id="KAL1611406.1"/>
    </source>
</evidence>
<dbReference type="PANTHER" id="PTHR31527">
    <property type="entry name" value="RE64534P"/>
    <property type="match status" value="1"/>
</dbReference>